<dbReference type="PANTHER" id="PTHR11963:SF23">
    <property type="entry name" value="CYTOSOL AMINOPEPTIDASE"/>
    <property type="match status" value="1"/>
</dbReference>
<protein>
    <recommendedName>
        <fullName evidence="8">Probable cytosol aminopeptidase</fullName>
        <ecNumber evidence="8">3.4.11.1</ecNumber>
    </recommendedName>
    <alternativeName>
        <fullName evidence="8">Leucine aminopeptidase</fullName>
        <shortName evidence="8">LAP</shortName>
        <ecNumber evidence="8">3.4.11.10</ecNumber>
    </alternativeName>
    <alternativeName>
        <fullName evidence="8">Leucyl aminopeptidase</fullName>
    </alternativeName>
</protein>
<evidence type="ECO:0000256" key="5">
    <source>
        <dbReference type="ARBA" id="ARBA00022670"/>
    </source>
</evidence>
<dbReference type="InterPro" id="IPR011356">
    <property type="entry name" value="Leucine_aapep/pepB"/>
</dbReference>
<dbReference type="EC" id="3.4.11.10" evidence="8"/>
<comment type="function">
    <text evidence="7 8">Presumably involved in the processing and regular turnover of intracellular proteins. Catalyzes the removal of unsubstituted N-terminal amino acids from various peptides.</text>
</comment>
<evidence type="ECO:0000256" key="7">
    <source>
        <dbReference type="ARBA" id="ARBA00049972"/>
    </source>
</evidence>
<accession>A0AAJ6AKK2</accession>
<dbReference type="PRINTS" id="PR00481">
    <property type="entry name" value="LAMNOPPTDASE"/>
</dbReference>
<sequence length="541" mass="57730">MNHREVMSLTEITELMSKFCAEPHLRYATVAPEADLVIYGVAVGEESGTLVASDAPESLHRLLSDFHVTGAAEKVLVFPAPEDVAARKIAFVGLGSAKPAPQGTPVPDQRTPDTLGPESYRRAAGAAVRHLLDQHPVSTVVFEMGADSPELLQAVAEGAAIASYRFTAFSTRTSNDETPHDATGQRQDRLVADEFVIRTAVEEEQAERIVTEASQISRGVHTVMNLVNTPASVLYPESFAEFVTQLVSDQPQISCEIWDEQQLDAEGCGGILGIGQGSAHPPRLVRLSYQPATDSHVQPTHVALVGKGITFDTGGISLKPANSMLTMKTDMTGAATVAAVINTVAALNLPIKVTGWLAMAENMPSSTAVKPSDIVTIRNGKTVEIMNTDAEGRVVMADALVAATEEAPAAVIDIATLTGAQMVALGQRTTGVMGHDQVRTQLVEAAQRAGELIWPMPIPENQRESLDSRVADISNMGSKFGGMLTAAAFLRDFVGETPWAHLDIAGPSFNEEAPFGYTPKDATGVMLRTLVEYLRQNAQQS</sequence>
<dbReference type="GO" id="GO:0030145">
    <property type="term" value="F:manganese ion binding"/>
    <property type="evidence" value="ECO:0007669"/>
    <property type="project" value="UniProtKB-UniRule"/>
</dbReference>
<dbReference type="CDD" id="cd00433">
    <property type="entry name" value="Peptidase_M17"/>
    <property type="match status" value="1"/>
</dbReference>
<dbReference type="GO" id="GO:0005737">
    <property type="term" value="C:cytoplasm"/>
    <property type="evidence" value="ECO:0007669"/>
    <property type="project" value="UniProtKB-SubCell"/>
</dbReference>
<keyword evidence="8" id="KW-0464">Manganese</keyword>
<dbReference type="Pfam" id="PF02789">
    <property type="entry name" value="Peptidase_M17_N"/>
    <property type="match status" value="1"/>
</dbReference>
<dbReference type="NCBIfam" id="NF002073">
    <property type="entry name" value="PRK00913.1-2"/>
    <property type="match status" value="1"/>
</dbReference>
<dbReference type="AlphaFoldDB" id="A0AAJ6AKK2"/>
<evidence type="ECO:0000256" key="1">
    <source>
        <dbReference type="ARBA" id="ARBA00000135"/>
    </source>
</evidence>
<dbReference type="Pfam" id="PF00883">
    <property type="entry name" value="Peptidase_M17"/>
    <property type="match status" value="1"/>
</dbReference>
<dbReference type="SUPFAM" id="SSF52949">
    <property type="entry name" value="Macro domain-like"/>
    <property type="match status" value="1"/>
</dbReference>
<gene>
    <name evidence="8" type="primary">pepA</name>
    <name evidence="11" type="ORF">QDX21_03895</name>
</gene>
<keyword evidence="8" id="KW-0963">Cytoplasm</keyword>
<dbReference type="PROSITE" id="PS00631">
    <property type="entry name" value="CYTOSOL_AP"/>
    <property type="match status" value="1"/>
</dbReference>
<keyword evidence="4 8" id="KW-0031">Aminopeptidase</keyword>
<evidence type="ECO:0000256" key="3">
    <source>
        <dbReference type="ARBA" id="ARBA00009528"/>
    </source>
</evidence>
<evidence type="ECO:0000256" key="4">
    <source>
        <dbReference type="ARBA" id="ARBA00022438"/>
    </source>
</evidence>
<dbReference type="InterPro" id="IPR008283">
    <property type="entry name" value="Peptidase_M17_N"/>
</dbReference>
<dbReference type="EMBL" id="CP122566">
    <property type="protein sequence ID" value="WGH93949.1"/>
    <property type="molecule type" value="Genomic_DNA"/>
</dbReference>
<keyword evidence="12" id="KW-1185">Reference proteome</keyword>
<dbReference type="InterPro" id="IPR000819">
    <property type="entry name" value="Peptidase_M17_C"/>
</dbReference>
<keyword evidence="6 8" id="KW-0378">Hydrolase</keyword>
<dbReference type="GO" id="GO:0006508">
    <property type="term" value="P:proteolysis"/>
    <property type="evidence" value="ECO:0007669"/>
    <property type="project" value="UniProtKB-KW"/>
</dbReference>
<comment type="catalytic activity">
    <reaction evidence="2 8">
        <text>Release of an N-terminal amino acid, preferentially leucine, but not glutamic or aspartic acids.</text>
        <dbReference type="EC" id="3.4.11.10"/>
    </reaction>
</comment>
<dbReference type="PANTHER" id="PTHR11963">
    <property type="entry name" value="LEUCINE AMINOPEPTIDASE-RELATED"/>
    <property type="match status" value="1"/>
</dbReference>
<keyword evidence="5 8" id="KW-0645">Protease</keyword>
<dbReference type="Gene3D" id="3.40.220.10">
    <property type="entry name" value="Leucine Aminopeptidase, subunit E, domain 1"/>
    <property type="match status" value="1"/>
</dbReference>
<evidence type="ECO:0000256" key="8">
    <source>
        <dbReference type="HAMAP-Rule" id="MF_00181"/>
    </source>
</evidence>
<dbReference type="RefSeq" id="WP_279675193.1">
    <property type="nucleotide sequence ID" value="NZ_CP122563.1"/>
</dbReference>
<feature type="binding site" evidence="8">
    <location>
        <position position="330"/>
    </location>
    <ligand>
        <name>Mn(2+)</name>
        <dbReference type="ChEBI" id="CHEBI:29035"/>
        <label>2</label>
    </ligand>
</feature>
<dbReference type="HAMAP" id="MF_00181">
    <property type="entry name" value="Cytosol_peptidase_M17"/>
    <property type="match status" value="1"/>
</dbReference>
<name>A0AAJ6AKK2_9MICC</name>
<dbReference type="InterPro" id="IPR043472">
    <property type="entry name" value="Macro_dom-like"/>
</dbReference>
<feature type="binding site" evidence="8">
    <location>
        <position position="312"/>
    </location>
    <ligand>
        <name>Mn(2+)</name>
        <dbReference type="ChEBI" id="CHEBI:29035"/>
        <label>1</label>
    </ligand>
</feature>
<evidence type="ECO:0000313" key="12">
    <source>
        <dbReference type="Proteomes" id="UP001224674"/>
    </source>
</evidence>
<reference evidence="11 12" key="1">
    <citation type="submission" date="2023-03" db="EMBL/GenBank/DDBJ databases">
        <title>Complete genome sequences of several Auritidibacter ignavus strains isolated from ear infections.</title>
        <authorList>
            <person name="Baehr T."/>
            <person name="Baumhoegger A.M."/>
        </authorList>
    </citation>
    <scope>NUCLEOTIDE SEQUENCE [LARGE SCALE GENOMIC DNA]</scope>
    <source>
        <strain evidence="11 12">BABAE-6</strain>
    </source>
</reference>
<comment type="cofactor">
    <cofactor evidence="8">
        <name>Mn(2+)</name>
        <dbReference type="ChEBI" id="CHEBI:29035"/>
    </cofactor>
    <text evidence="8">Binds 2 manganese ions per subunit.</text>
</comment>
<comment type="subcellular location">
    <subcellularLocation>
        <location evidence="8">Cytoplasm</location>
    </subcellularLocation>
</comment>
<dbReference type="GeneID" id="83695120"/>
<comment type="similarity">
    <text evidence="3 8">Belongs to the peptidase M17 family.</text>
</comment>
<proteinExistence type="inferred from homology"/>
<evidence type="ECO:0000313" key="11">
    <source>
        <dbReference type="EMBL" id="WGH93949.1"/>
    </source>
</evidence>
<feature type="active site" evidence="8">
    <location>
        <position position="393"/>
    </location>
</feature>
<evidence type="ECO:0000256" key="6">
    <source>
        <dbReference type="ARBA" id="ARBA00022801"/>
    </source>
</evidence>
<dbReference type="SUPFAM" id="SSF53187">
    <property type="entry name" value="Zn-dependent exopeptidases"/>
    <property type="match status" value="1"/>
</dbReference>
<dbReference type="GO" id="GO:0070006">
    <property type="term" value="F:metalloaminopeptidase activity"/>
    <property type="evidence" value="ECO:0007669"/>
    <property type="project" value="InterPro"/>
</dbReference>
<dbReference type="EC" id="3.4.11.1" evidence="8"/>
<evidence type="ECO:0000256" key="9">
    <source>
        <dbReference type="SAM" id="MobiDB-lite"/>
    </source>
</evidence>
<feature type="binding site" evidence="8">
    <location>
        <position position="391"/>
    </location>
    <ligand>
        <name>Mn(2+)</name>
        <dbReference type="ChEBI" id="CHEBI:29035"/>
        <label>2</label>
    </ligand>
</feature>
<organism evidence="11 12">
    <name type="scientific">Auritidibacter ignavus</name>
    <dbReference type="NCBI Taxonomy" id="678932"/>
    <lineage>
        <taxon>Bacteria</taxon>
        <taxon>Bacillati</taxon>
        <taxon>Actinomycetota</taxon>
        <taxon>Actinomycetes</taxon>
        <taxon>Micrococcales</taxon>
        <taxon>Micrococcaceae</taxon>
        <taxon>Auritidibacter</taxon>
    </lineage>
</organism>
<feature type="binding site" evidence="8">
    <location>
        <position position="307"/>
    </location>
    <ligand>
        <name>Mn(2+)</name>
        <dbReference type="ChEBI" id="CHEBI:29035"/>
        <label>2</label>
    </ligand>
</feature>
<evidence type="ECO:0000256" key="2">
    <source>
        <dbReference type="ARBA" id="ARBA00000967"/>
    </source>
</evidence>
<feature type="region of interest" description="Disordered" evidence="9">
    <location>
        <begin position="97"/>
        <end position="116"/>
    </location>
</feature>
<feature type="binding site" evidence="8">
    <location>
        <position position="391"/>
    </location>
    <ligand>
        <name>Mn(2+)</name>
        <dbReference type="ChEBI" id="CHEBI:29035"/>
        <label>1</label>
    </ligand>
</feature>
<keyword evidence="8" id="KW-0479">Metal-binding</keyword>
<feature type="binding site" evidence="8">
    <location>
        <position position="389"/>
    </location>
    <ligand>
        <name>Mn(2+)</name>
        <dbReference type="ChEBI" id="CHEBI:29035"/>
        <label>1</label>
    </ligand>
</feature>
<evidence type="ECO:0000259" key="10">
    <source>
        <dbReference type="PROSITE" id="PS00631"/>
    </source>
</evidence>
<dbReference type="Gene3D" id="3.40.630.10">
    <property type="entry name" value="Zn peptidases"/>
    <property type="match status" value="1"/>
</dbReference>
<comment type="catalytic activity">
    <reaction evidence="1 8">
        <text>Release of an N-terminal amino acid, Xaa-|-Yaa-, in which Xaa is preferably Leu, but may be other amino acids including Pro although not Arg or Lys, and Yaa may be Pro. Amino acid amides and methyl esters are also readily hydrolyzed, but rates on arylamides are exceedingly low.</text>
        <dbReference type="EC" id="3.4.11.1"/>
    </reaction>
</comment>
<feature type="active site" evidence="8">
    <location>
        <position position="319"/>
    </location>
</feature>
<dbReference type="InterPro" id="IPR023042">
    <property type="entry name" value="Peptidase_M17_leu_NH2_pept"/>
</dbReference>
<dbReference type="Proteomes" id="UP001224674">
    <property type="component" value="Chromosome"/>
</dbReference>
<feature type="domain" description="Cytosol aminopeptidase" evidence="10">
    <location>
        <begin position="387"/>
        <end position="394"/>
    </location>
</feature>
<feature type="binding site" evidence="8">
    <location>
        <position position="312"/>
    </location>
    <ligand>
        <name>Mn(2+)</name>
        <dbReference type="ChEBI" id="CHEBI:29035"/>
        <label>2</label>
    </ligand>
</feature>